<organism evidence="1 2">
    <name type="scientific">Dentiscutata heterogama</name>
    <dbReference type="NCBI Taxonomy" id="1316150"/>
    <lineage>
        <taxon>Eukaryota</taxon>
        <taxon>Fungi</taxon>
        <taxon>Fungi incertae sedis</taxon>
        <taxon>Mucoromycota</taxon>
        <taxon>Glomeromycotina</taxon>
        <taxon>Glomeromycetes</taxon>
        <taxon>Diversisporales</taxon>
        <taxon>Gigasporaceae</taxon>
        <taxon>Dentiscutata</taxon>
    </lineage>
</organism>
<accession>A0ACA9K3P1</accession>
<evidence type="ECO:0000313" key="2">
    <source>
        <dbReference type="Proteomes" id="UP000789702"/>
    </source>
</evidence>
<dbReference type="Proteomes" id="UP000789702">
    <property type="component" value="Unassembled WGS sequence"/>
</dbReference>
<name>A0ACA9K3P1_9GLOM</name>
<gene>
    <name evidence="1" type="ORF">DHETER_LOCUS784</name>
</gene>
<reference evidence="1" key="1">
    <citation type="submission" date="2021-06" db="EMBL/GenBank/DDBJ databases">
        <authorList>
            <person name="Kallberg Y."/>
            <person name="Tangrot J."/>
            <person name="Rosling A."/>
        </authorList>
    </citation>
    <scope>NUCLEOTIDE SEQUENCE</scope>
    <source>
        <strain evidence="1">IL203A</strain>
    </source>
</reference>
<dbReference type="EMBL" id="CAJVPU010000423">
    <property type="protein sequence ID" value="CAG8449945.1"/>
    <property type="molecule type" value="Genomic_DNA"/>
</dbReference>
<proteinExistence type="predicted"/>
<evidence type="ECO:0000313" key="1">
    <source>
        <dbReference type="EMBL" id="CAG8449945.1"/>
    </source>
</evidence>
<keyword evidence="2" id="KW-1185">Reference proteome</keyword>
<sequence length="55" mass="6243">MSLNESNSDASTPLESTSSESEAIIIFHEKKKPFERVLEQKIVLNLPFDYLSEAE</sequence>
<protein>
    <submittedName>
        <fullName evidence="1">12365_t:CDS:1</fullName>
    </submittedName>
</protein>
<comment type="caution">
    <text evidence="1">The sequence shown here is derived from an EMBL/GenBank/DDBJ whole genome shotgun (WGS) entry which is preliminary data.</text>
</comment>